<evidence type="ECO:0000313" key="2">
    <source>
        <dbReference type="EMBL" id="ELW72944.1"/>
    </source>
</evidence>
<evidence type="ECO:0000313" key="3">
    <source>
        <dbReference type="Proteomes" id="UP000011518"/>
    </source>
</evidence>
<dbReference type="InParanoid" id="L9LE09"/>
<dbReference type="PANTHER" id="PTHR11544">
    <property type="entry name" value="COLD SHOCK DOMAIN CONTAINING PROTEINS"/>
    <property type="match status" value="1"/>
</dbReference>
<reference evidence="3" key="2">
    <citation type="journal article" date="2013" name="Nat. Commun.">
        <title>Genome of the Chinese tree shrew.</title>
        <authorList>
            <person name="Fan Y."/>
            <person name="Huang Z.Y."/>
            <person name="Cao C.C."/>
            <person name="Chen C.S."/>
            <person name="Chen Y.X."/>
            <person name="Fan D.D."/>
            <person name="He J."/>
            <person name="Hou H.L."/>
            <person name="Hu L."/>
            <person name="Hu X.T."/>
            <person name="Jiang X.T."/>
            <person name="Lai R."/>
            <person name="Lang Y.S."/>
            <person name="Liang B."/>
            <person name="Liao S.G."/>
            <person name="Mu D."/>
            <person name="Ma Y.Y."/>
            <person name="Niu Y.Y."/>
            <person name="Sun X.Q."/>
            <person name="Xia J.Q."/>
            <person name="Xiao J."/>
            <person name="Xiong Z.Q."/>
            <person name="Xu L."/>
            <person name="Yang L."/>
            <person name="Zhang Y."/>
            <person name="Zhao W."/>
            <person name="Zhao X.D."/>
            <person name="Zheng Y.T."/>
            <person name="Zhou J.M."/>
            <person name="Zhu Y.B."/>
            <person name="Zhang G.J."/>
            <person name="Wang J."/>
            <person name="Yao Y.G."/>
        </authorList>
    </citation>
    <scope>NUCLEOTIDE SEQUENCE [LARGE SCALE GENOMIC DNA]</scope>
</reference>
<evidence type="ECO:0000256" key="1">
    <source>
        <dbReference type="SAM" id="MobiDB-lite"/>
    </source>
</evidence>
<reference evidence="3" key="1">
    <citation type="submission" date="2012-07" db="EMBL/GenBank/DDBJ databases">
        <title>Genome of the Chinese tree shrew, a rising model animal genetically related to primates.</title>
        <authorList>
            <person name="Zhang G."/>
            <person name="Fan Y."/>
            <person name="Yao Y."/>
            <person name="Huang Z."/>
        </authorList>
    </citation>
    <scope>NUCLEOTIDE SEQUENCE [LARGE SCALE GENOMIC DNA]</scope>
</reference>
<gene>
    <name evidence="2" type="ORF">TREES_T100000012</name>
</gene>
<accession>L9LE09</accession>
<dbReference type="Proteomes" id="UP000011518">
    <property type="component" value="Unassembled WGS sequence"/>
</dbReference>
<name>L9LE09_TUPCH</name>
<feature type="compositionally biased region" description="Basic residues" evidence="1">
    <location>
        <begin position="1"/>
        <end position="10"/>
    </location>
</feature>
<sequence length="174" mass="19769">MEQQKHHASRTPRTYDSGGLPRNYQQNYQTSESGEKNEGSESTLEGQTQQRRLHGRQRFPPYYMQRPYGHEPQDSNPDVQGEVMEGADNHGAGAQGRPGKQDMYGVMDNDFAGALLTKDSPERMAMKRMRKIREMRPKGSSHLNIGTTTTITDADTQQTLNHKIAKRQKQLIHS</sequence>
<dbReference type="STRING" id="246437.L9LE09"/>
<protein>
    <submittedName>
        <fullName evidence="2">Nuclease-sensitive element-binding protein 1</fullName>
    </submittedName>
</protein>
<dbReference type="EMBL" id="KB320375">
    <property type="protein sequence ID" value="ELW72944.1"/>
    <property type="molecule type" value="Genomic_DNA"/>
</dbReference>
<proteinExistence type="predicted"/>
<organism evidence="2 3">
    <name type="scientific">Tupaia chinensis</name>
    <name type="common">Chinese tree shrew</name>
    <name type="synonym">Tupaia belangeri chinensis</name>
    <dbReference type="NCBI Taxonomy" id="246437"/>
    <lineage>
        <taxon>Eukaryota</taxon>
        <taxon>Metazoa</taxon>
        <taxon>Chordata</taxon>
        <taxon>Craniata</taxon>
        <taxon>Vertebrata</taxon>
        <taxon>Euteleostomi</taxon>
        <taxon>Mammalia</taxon>
        <taxon>Eutheria</taxon>
        <taxon>Euarchontoglires</taxon>
        <taxon>Scandentia</taxon>
        <taxon>Tupaiidae</taxon>
        <taxon>Tupaia</taxon>
    </lineage>
</organism>
<dbReference type="InterPro" id="IPR050181">
    <property type="entry name" value="Cold_shock_domain"/>
</dbReference>
<dbReference type="AlphaFoldDB" id="L9LE09"/>
<feature type="region of interest" description="Disordered" evidence="1">
    <location>
        <begin position="1"/>
        <end position="100"/>
    </location>
</feature>
<keyword evidence="3" id="KW-1185">Reference proteome</keyword>